<feature type="transmembrane region" description="Helical" evidence="10">
    <location>
        <begin position="42"/>
        <end position="63"/>
    </location>
</feature>
<evidence type="ECO:0000313" key="13">
    <source>
        <dbReference type="Proteomes" id="UP000295418"/>
    </source>
</evidence>
<name>A0A4R4ECD7_9BACL</name>
<protein>
    <submittedName>
        <fullName evidence="12">ABC transporter permease</fullName>
    </submittedName>
</protein>
<evidence type="ECO:0000256" key="4">
    <source>
        <dbReference type="ARBA" id="ARBA00022692"/>
    </source>
</evidence>
<comment type="similarity">
    <text evidence="9">Belongs to the binding-protein-dependent transport system permease family. OppBC subfamily.</text>
</comment>
<sequence length="305" mass="33783">MTHIDKSKFEKLPSETLKRDVIVRPSQTYWQDAWRRLKMNKLAMAGLIILVVLSLLAIFAPMFSSFSYEEQNITATNVAPNSQYWFGTDDFGRDLWTRVWWGTRISLFVGLAAAAIDLVIGVIYGGISGYYGGKVDTIMQRFIEVIIAIPMLIIAILLIVTLGAGMGTIILAYALVGWTQMARLVRGQMLSLKENEFVLAAQTLGASTWRIITRHLVPNALGIIVIQITFAVPGAIFFESFLSFIGVGIKVPMASLGTLLTDGAANIRLFPHRLIFPAIVFSLILLSFNLLGDGLRDALDPKMRK</sequence>
<dbReference type="Pfam" id="PF12911">
    <property type="entry name" value="OppC_N"/>
    <property type="match status" value="1"/>
</dbReference>
<keyword evidence="13" id="KW-1185">Reference proteome</keyword>
<dbReference type="GO" id="GO:0015833">
    <property type="term" value="P:peptide transport"/>
    <property type="evidence" value="ECO:0007669"/>
    <property type="project" value="UniProtKB-KW"/>
</dbReference>
<evidence type="ECO:0000256" key="8">
    <source>
        <dbReference type="ARBA" id="ARBA00023136"/>
    </source>
</evidence>
<evidence type="ECO:0000256" key="10">
    <source>
        <dbReference type="RuleBase" id="RU363032"/>
    </source>
</evidence>
<evidence type="ECO:0000256" key="5">
    <source>
        <dbReference type="ARBA" id="ARBA00022856"/>
    </source>
</evidence>
<evidence type="ECO:0000256" key="1">
    <source>
        <dbReference type="ARBA" id="ARBA00004651"/>
    </source>
</evidence>
<dbReference type="InterPro" id="IPR000515">
    <property type="entry name" value="MetI-like"/>
</dbReference>
<evidence type="ECO:0000313" key="12">
    <source>
        <dbReference type="EMBL" id="TCZ75615.1"/>
    </source>
</evidence>
<dbReference type="OrthoDB" id="9797472at2"/>
<dbReference type="SUPFAM" id="SSF161098">
    <property type="entry name" value="MetI-like"/>
    <property type="match status" value="1"/>
</dbReference>
<dbReference type="GO" id="GO:0005886">
    <property type="term" value="C:plasma membrane"/>
    <property type="evidence" value="ECO:0007669"/>
    <property type="project" value="UniProtKB-SubCell"/>
</dbReference>
<evidence type="ECO:0000259" key="11">
    <source>
        <dbReference type="PROSITE" id="PS50928"/>
    </source>
</evidence>
<evidence type="ECO:0000256" key="2">
    <source>
        <dbReference type="ARBA" id="ARBA00022448"/>
    </source>
</evidence>
<dbReference type="PANTHER" id="PTHR43386:SF24">
    <property type="entry name" value="OLIGOPEPTIDE TRANSPORT SYSTEM PERMEASE PROTEIN AMID"/>
    <property type="match status" value="1"/>
</dbReference>
<dbReference type="CDD" id="cd06261">
    <property type="entry name" value="TM_PBP2"/>
    <property type="match status" value="1"/>
</dbReference>
<comment type="subcellular location">
    <subcellularLocation>
        <location evidence="1 10">Cell membrane</location>
        <topology evidence="1 10">Multi-pass membrane protein</topology>
    </subcellularLocation>
</comment>
<evidence type="ECO:0000256" key="9">
    <source>
        <dbReference type="ARBA" id="ARBA00024202"/>
    </source>
</evidence>
<keyword evidence="4 10" id="KW-0812">Transmembrane</keyword>
<reference evidence="12 13" key="1">
    <citation type="submission" date="2019-03" db="EMBL/GenBank/DDBJ databases">
        <authorList>
            <person name="Kim M.K.M."/>
        </authorList>
    </citation>
    <scope>NUCLEOTIDE SEQUENCE [LARGE SCALE GENOMIC DNA]</scope>
    <source>
        <strain evidence="12 13">18JY21-1</strain>
    </source>
</reference>
<evidence type="ECO:0000256" key="7">
    <source>
        <dbReference type="ARBA" id="ARBA00022989"/>
    </source>
</evidence>
<feature type="transmembrane region" description="Helical" evidence="10">
    <location>
        <begin position="105"/>
        <end position="130"/>
    </location>
</feature>
<dbReference type="AlphaFoldDB" id="A0A4R4ECD7"/>
<dbReference type="InterPro" id="IPR035906">
    <property type="entry name" value="MetI-like_sf"/>
</dbReference>
<keyword evidence="3" id="KW-1003">Cell membrane</keyword>
<dbReference type="PANTHER" id="PTHR43386">
    <property type="entry name" value="OLIGOPEPTIDE TRANSPORT SYSTEM PERMEASE PROTEIN APPC"/>
    <property type="match status" value="1"/>
</dbReference>
<organism evidence="12 13">
    <name type="scientific">Paenibacillus albiflavus</name>
    <dbReference type="NCBI Taxonomy" id="2545760"/>
    <lineage>
        <taxon>Bacteria</taxon>
        <taxon>Bacillati</taxon>
        <taxon>Bacillota</taxon>
        <taxon>Bacilli</taxon>
        <taxon>Bacillales</taxon>
        <taxon>Paenibacillaceae</taxon>
        <taxon>Paenibacillus</taxon>
    </lineage>
</organism>
<keyword evidence="7 10" id="KW-1133">Transmembrane helix</keyword>
<comment type="caution">
    <text evidence="12">The sequence shown here is derived from an EMBL/GenBank/DDBJ whole genome shotgun (WGS) entry which is preliminary data.</text>
</comment>
<dbReference type="InterPro" id="IPR050366">
    <property type="entry name" value="BP-dependent_transpt_permease"/>
</dbReference>
<dbReference type="Pfam" id="PF00528">
    <property type="entry name" value="BPD_transp_1"/>
    <property type="match status" value="1"/>
</dbReference>
<accession>A0A4R4ECD7</accession>
<keyword evidence="6" id="KW-0653">Protein transport</keyword>
<dbReference type="InterPro" id="IPR025966">
    <property type="entry name" value="OppC_N"/>
</dbReference>
<dbReference type="GO" id="GO:0055085">
    <property type="term" value="P:transmembrane transport"/>
    <property type="evidence" value="ECO:0007669"/>
    <property type="project" value="InterPro"/>
</dbReference>
<evidence type="ECO:0000256" key="3">
    <source>
        <dbReference type="ARBA" id="ARBA00022475"/>
    </source>
</evidence>
<feature type="transmembrane region" description="Helical" evidence="10">
    <location>
        <begin position="274"/>
        <end position="295"/>
    </location>
</feature>
<keyword evidence="5" id="KW-0571">Peptide transport</keyword>
<dbReference type="Proteomes" id="UP000295418">
    <property type="component" value="Unassembled WGS sequence"/>
</dbReference>
<gene>
    <name evidence="12" type="ORF">E0485_16760</name>
</gene>
<dbReference type="Gene3D" id="1.10.3720.10">
    <property type="entry name" value="MetI-like"/>
    <property type="match status" value="1"/>
</dbReference>
<keyword evidence="2 10" id="KW-0813">Transport</keyword>
<keyword evidence="8 10" id="KW-0472">Membrane</keyword>
<feature type="domain" description="ABC transmembrane type-1" evidence="11">
    <location>
        <begin position="103"/>
        <end position="292"/>
    </location>
</feature>
<dbReference type="EMBL" id="SKFG01000018">
    <property type="protein sequence ID" value="TCZ75615.1"/>
    <property type="molecule type" value="Genomic_DNA"/>
</dbReference>
<feature type="transmembrane region" description="Helical" evidence="10">
    <location>
        <begin position="220"/>
        <end position="249"/>
    </location>
</feature>
<evidence type="ECO:0000256" key="6">
    <source>
        <dbReference type="ARBA" id="ARBA00022927"/>
    </source>
</evidence>
<dbReference type="GO" id="GO:0015031">
    <property type="term" value="P:protein transport"/>
    <property type="evidence" value="ECO:0007669"/>
    <property type="project" value="UniProtKB-KW"/>
</dbReference>
<dbReference type="PROSITE" id="PS50928">
    <property type="entry name" value="ABC_TM1"/>
    <property type="match status" value="1"/>
</dbReference>
<feature type="transmembrane region" description="Helical" evidence="10">
    <location>
        <begin position="142"/>
        <end position="160"/>
    </location>
</feature>
<proteinExistence type="inferred from homology"/>